<proteinExistence type="predicted"/>
<dbReference type="InterPro" id="IPR000409">
    <property type="entry name" value="BEACH_dom"/>
</dbReference>
<dbReference type="SUPFAM" id="SSF50978">
    <property type="entry name" value="WD40 repeat-like"/>
    <property type="match status" value="1"/>
</dbReference>
<organism evidence="4 5">
    <name type="scientific">Anisodus tanguticus</name>
    <dbReference type="NCBI Taxonomy" id="243964"/>
    <lineage>
        <taxon>Eukaryota</taxon>
        <taxon>Viridiplantae</taxon>
        <taxon>Streptophyta</taxon>
        <taxon>Embryophyta</taxon>
        <taxon>Tracheophyta</taxon>
        <taxon>Spermatophyta</taxon>
        <taxon>Magnoliopsida</taxon>
        <taxon>eudicotyledons</taxon>
        <taxon>Gunneridae</taxon>
        <taxon>Pentapetalae</taxon>
        <taxon>asterids</taxon>
        <taxon>lamiids</taxon>
        <taxon>Solanales</taxon>
        <taxon>Solanaceae</taxon>
        <taxon>Solanoideae</taxon>
        <taxon>Hyoscyameae</taxon>
        <taxon>Anisodus</taxon>
    </lineage>
</organism>
<accession>A0AAE1RNK5</accession>
<dbReference type="PANTHER" id="PTHR46866:SF1">
    <property type="entry name" value="GH12955P"/>
    <property type="match status" value="1"/>
</dbReference>
<evidence type="ECO:0000313" key="5">
    <source>
        <dbReference type="Proteomes" id="UP001291623"/>
    </source>
</evidence>
<dbReference type="Gene3D" id="1.10.510.10">
    <property type="entry name" value="Transferase(Phosphotransferase) domain 1"/>
    <property type="match status" value="2"/>
</dbReference>
<dbReference type="InterPro" id="IPR043502">
    <property type="entry name" value="DNA/RNA_pol_sf"/>
</dbReference>
<evidence type="ECO:0000256" key="2">
    <source>
        <dbReference type="SAM" id="MobiDB-lite"/>
    </source>
</evidence>
<dbReference type="SMART" id="SM00320">
    <property type="entry name" value="WD40"/>
    <property type="match status" value="4"/>
</dbReference>
<gene>
    <name evidence="4" type="ORF">RND71_027155</name>
</gene>
<keyword evidence="5" id="KW-1185">Reference proteome</keyword>
<dbReference type="CDD" id="cd06071">
    <property type="entry name" value="Beach"/>
    <property type="match status" value="1"/>
</dbReference>
<dbReference type="EMBL" id="JAVYJV010000014">
    <property type="protein sequence ID" value="KAK4354961.1"/>
    <property type="molecule type" value="Genomic_DNA"/>
</dbReference>
<dbReference type="InterPro" id="IPR036372">
    <property type="entry name" value="BEACH_dom_sf"/>
</dbReference>
<dbReference type="Gene3D" id="2.130.10.10">
    <property type="entry name" value="YVTN repeat-like/Quinoprotein amine dehydrogenase"/>
    <property type="match status" value="2"/>
</dbReference>
<feature type="compositionally biased region" description="Low complexity" evidence="2">
    <location>
        <begin position="2073"/>
        <end position="2083"/>
    </location>
</feature>
<evidence type="ECO:0000259" key="3">
    <source>
        <dbReference type="PROSITE" id="PS50197"/>
    </source>
</evidence>
<dbReference type="InterPro" id="IPR013103">
    <property type="entry name" value="RVT_2"/>
</dbReference>
<dbReference type="PROSITE" id="PS50197">
    <property type="entry name" value="BEACH"/>
    <property type="match status" value="1"/>
</dbReference>
<dbReference type="Pfam" id="PF07727">
    <property type="entry name" value="RVT_2"/>
    <property type="match status" value="1"/>
</dbReference>
<sequence>MGKEMCFECLQTRMQSDFSDQLIFYYGLSNSPLPFGSTAIVQHSSSNGEGLPQFQLTYMPLHKDSCLANYIDQHYLEDLEASINSGSGRAVLVAIDQVKAEVSVGLSSDKTSSLETRSSECEDLQNGGKHKSLYGLGCQNMSCNFSGIFSCFRTLTALTPVARIGISSSSLVEGIISEFLAGSLEDHILHSLTLMIEGKRSGRECVNFLNLVGIPSFGEEQFPGCIRHPNISPTLGMLKKSGQLNLLLPNMPHTLENILHFSPGALKSDWHMRYLLFQLLSGLVYMHGLGVSHGNICPSSISLVDSLWCWLPICSKFLQSSVSISKIEGSPDSGVSCCFDGCSLQALYADLKLSQSIDWYSGFKRWWKGEISNFEYLLVLNRLAGRRWGDNTFYIVMPWVIDFSVKPDENNDTGWRDLTKSKWRLAKGDEQLDFTYSTSEIPHHVSDECLSELAVCSYKARRLPLTVLRMAVRSVYEPNEYPSTMQRLYQWTPDECIPEFYCDPRIFYSVHSGMSDLAVPSWAGTPEEFVKLHRDALESDRVSRQLHNWIDITFGYKLCGDAAVAAKNVMLPSSSPTNPKSVGRRQLFTKPHPPRRLATLGICDKTSEVEMNQLPTSDVTEQALAFETSFLHELEEAAAFSEHAPHLDPIYNLHPDVHEENITSRKTGSSTNTAMPSVIDVNYLLKNIEAGDDVSVGYQALLLWKQKCSHSHIYSEDVANDIFAVGCILAEIHLRRPLFDPTSLAAYLESGVLPALVQQLPLDTQVVVQSCIQKDWRRRPSAKCLLDSPYFPATIKSSYLFLAPLQLIAKDESRLRYAAAFARQGALKAMGTFAAEMCAPNCLKLVLNPLSDSEAEWGCIVLTEFLRCLNPEAVKKLVIPAIQKILQGNGPSHLKVSLLQGYFVLDIWNRIGKQAYVETIHPFVVSNLHGTPCKNSAAAASVLLIGSSEELGVPITVHQTILPLLHCFGKGLSDDGIDVLVRIGSLFGENFIVKQILPLLRIVILSCIDNSFANKNEAAQSWSALALIDSLMTLDGLTASLTREVLVKELVEVCSHAEQLGNSVNTTIVLLLALENTELPGSLRTVHVQVKLLDDVVYQFFNVLGAQCKISSPCVFPVTDGYPPALSDDQSLVCTVAVQNLIIPSHSSSSRDQNPQNLVEKFPLTRSYMPSRSRVRRDRARRVSHFPTPFSRSSFVNQSRLVIPSTTIQLFFDFGHFQFSDFFKFGTMSLGYDIFGSKNTEIGTSSPMITSEPLMGGSNYLAWASSVELWCKGQVMEEFEQLMPVTVNVEKQQEQRHMLFLVLTLTGLPTDLDSVRNQILASPTVPTVDELFSRVLCLVAPLNHTVVSSPTVDSSVLASQIIENRTSQSMEIDEEECSYCHKFGHTHDVCRALHGQPPNNAHVVQTDTIGNPRLLSEGEYNEYLQYRASKQTSPQVAIDSQPNTSVAGNSFACVSQSSIPPSWVVDSGASDHISGNKSLLSIIIYSQSLPPITLANGIQTKPKGVGQANLLSFVALNSVLYVPGCPFKLASVSRLTRALNCAIIFLDDSFVKPDRSTGQGTVASHLISIDILFMPMSYFLSQPYIRPPSDHHDISEVLPIRQVQTCHASDPAPTTDLSPPDQSIALRKGKSIVGCRWVYAVKVGPNGQVDRLKARFVAKRMLLHGDLEKEVYMEKPPSFVVQGESNLVCRLRQSLYGLKQSPRAWFGKFSTVIQEFDMTRSEAYYSVFYRHSTSDMIIYLVVYVDDIVINDNDQYSITNLKQHLFHRFHTKDLGKLKYFLGIEVAQSMSGIVISQCKYALDILEETGMMRCKSIDTPMDPNAKLLPGQWEPLSDPGRYRLLVGKLNYLTVTRPDISFPVSVVSQFMDSPYDSHWDAIIRIMRYIKSAPGKGWIIEDRCHEQIVGRTDADYADADYAGSPSHRQYRAMAVATCELVWIKEKILSGDIVTKFVNSSDHLADIFTQSLGRSRIRYICNKLDFTALHVLPKLRQLFDELAFSQEKAGYSSIQGGSLQGSNTKGEDENKITSRLDLVMLLYPSFASLLGIEKLRQCCATWLLLEQFLLRRYNWKWESAGESSRSGPSSIYARKPTRGESLTSESTPAKMLLNGLGWSTPQSQEKRGVKRPTMNRHLSSQNQDSADSNARGLDFSKNEPWYWFPSPAGNWSGPDFIGRPGGSKDELPWKIKASVLHSVRAHQGVLRSIAVCQDECNLFTAGVAPGFKGTVQKWELSRIDPISGYYGHEEVVNDISLLASSGRVASCDGTVHVWNGQTGKLISVFSEFSTNSVHHTSSLPKASKLNVEQANMLHFNPLSGGDGNLYTSMCYSEYLDNIVVGTGNGSLRFIDVRQGQKLHFWRCEATDSNFPSLISSICSCASTEQQYGNPQYPSWVAVGQSSGYCRLFDVRSGKIISSWQAHYGFVTKVELDFASSRWKKRDSTYSGVFACLLPADSHTGRAFAGFKLSRPHFKDLGLEKVTLGLYMSLKFRNMEKLS</sequence>
<protein>
    <recommendedName>
        <fullName evidence="3">BEACH domain-containing protein</fullName>
    </recommendedName>
</protein>
<evidence type="ECO:0000256" key="1">
    <source>
        <dbReference type="ARBA" id="ARBA00022750"/>
    </source>
</evidence>
<dbReference type="Pfam" id="PF02138">
    <property type="entry name" value="Beach"/>
    <property type="match status" value="1"/>
</dbReference>
<feature type="domain" description="BEACH" evidence="3">
    <location>
        <begin position="351"/>
        <end position="621"/>
    </location>
</feature>
<dbReference type="PANTHER" id="PTHR46866">
    <property type="entry name" value="GH12955P"/>
    <property type="match status" value="1"/>
</dbReference>
<dbReference type="SMART" id="SM01026">
    <property type="entry name" value="Beach"/>
    <property type="match status" value="1"/>
</dbReference>
<comment type="caution">
    <text evidence="4">The sequence shown here is derived from an EMBL/GenBank/DDBJ whole genome shotgun (WGS) entry which is preliminary data.</text>
</comment>
<feature type="compositionally biased region" description="Polar residues" evidence="2">
    <location>
        <begin position="2129"/>
        <end position="2141"/>
    </location>
</feature>
<dbReference type="SUPFAM" id="SSF56672">
    <property type="entry name" value="DNA/RNA polymerases"/>
    <property type="match status" value="1"/>
</dbReference>
<evidence type="ECO:0000313" key="4">
    <source>
        <dbReference type="EMBL" id="KAK4354961.1"/>
    </source>
</evidence>
<dbReference type="InterPro" id="IPR054722">
    <property type="entry name" value="PolX-like_BBD"/>
</dbReference>
<dbReference type="InterPro" id="IPR001680">
    <property type="entry name" value="WD40_rpt"/>
</dbReference>
<name>A0AAE1RNK5_9SOLA</name>
<feature type="region of interest" description="Disordered" evidence="2">
    <location>
        <begin position="2073"/>
        <end position="2143"/>
    </location>
</feature>
<dbReference type="InterPro" id="IPR011009">
    <property type="entry name" value="Kinase-like_dom_sf"/>
</dbReference>
<dbReference type="Proteomes" id="UP001291623">
    <property type="component" value="Unassembled WGS sequence"/>
</dbReference>
<dbReference type="SUPFAM" id="SSF56112">
    <property type="entry name" value="Protein kinase-like (PK-like)"/>
    <property type="match status" value="2"/>
</dbReference>
<dbReference type="Pfam" id="PF22936">
    <property type="entry name" value="Pol_BBD"/>
    <property type="match status" value="1"/>
</dbReference>
<dbReference type="GO" id="GO:0004190">
    <property type="term" value="F:aspartic-type endopeptidase activity"/>
    <property type="evidence" value="ECO:0007669"/>
    <property type="project" value="UniProtKB-KW"/>
</dbReference>
<dbReference type="SUPFAM" id="SSF81837">
    <property type="entry name" value="BEACH domain"/>
    <property type="match status" value="1"/>
</dbReference>
<keyword evidence="1" id="KW-0064">Aspartyl protease</keyword>
<dbReference type="InterPro" id="IPR015943">
    <property type="entry name" value="WD40/YVTN_repeat-like_dom_sf"/>
</dbReference>
<keyword evidence="1" id="KW-0378">Hydrolase</keyword>
<reference evidence="4" key="1">
    <citation type="submission" date="2023-12" db="EMBL/GenBank/DDBJ databases">
        <title>Genome assembly of Anisodus tanguticus.</title>
        <authorList>
            <person name="Wang Y.-J."/>
        </authorList>
    </citation>
    <scope>NUCLEOTIDE SEQUENCE</scope>
    <source>
        <strain evidence="4">KB-2021</strain>
        <tissue evidence="4">Leaf</tissue>
    </source>
</reference>
<dbReference type="Gene3D" id="1.10.1540.10">
    <property type="entry name" value="BEACH domain"/>
    <property type="match status" value="1"/>
</dbReference>
<keyword evidence="1" id="KW-0645">Protease</keyword>
<dbReference type="InterPro" id="IPR036322">
    <property type="entry name" value="WD40_repeat_dom_sf"/>
</dbReference>